<evidence type="ECO:0000313" key="14">
    <source>
        <dbReference type="Proteomes" id="UP000215884"/>
    </source>
</evidence>
<dbReference type="GO" id="GO:0034599">
    <property type="term" value="P:cellular response to oxidative stress"/>
    <property type="evidence" value="ECO:0007669"/>
    <property type="project" value="TreeGrafter"/>
</dbReference>
<dbReference type="EMBL" id="CP029426">
    <property type="protein sequence ID" value="AWM04586.1"/>
    <property type="molecule type" value="Genomic_DNA"/>
</dbReference>
<dbReference type="SUPFAM" id="SSF52833">
    <property type="entry name" value="Thioredoxin-like"/>
    <property type="match status" value="1"/>
</dbReference>
<evidence type="ECO:0000313" key="13">
    <source>
        <dbReference type="EMBL" id="AWM04586.1"/>
    </source>
</evidence>
<dbReference type="GO" id="GO:0008379">
    <property type="term" value="F:thioredoxin peroxidase activity"/>
    <property type="evidence" value="ECO:0007669"/>
    <property type="project" value="TreeGrafter"/>
</dbReference>
<evidence type="ECO:0000256" key="10">
    <source>
        <dbReference type="ARBA" id="ARBA00042639"/>
    </source>
</evidence>
<dbReference type="GO" id="GO:0005737">
    <property type="term" value="C:cytoplasm"/>
    <property type="evidence" value="ECO:0007669"/>
    <property type="project" value="TreeGrafter"/>
</dbReference>
<dbReference type="KEGG" id="brq:CIT40_09380"/>
<dbReference type="PANTHER" id="PTHR42801">
    <property type="entry name" value="THIOREDOXIN-DEPENDENT PEROXIDE REDUCTASE"/>
    <property type="match status" value="1"/>
</dbReference>
<organism evidence="13 14">
    <name type="scientific">Bradyrhizobium amphicarpaeae</name>
    <dbReference type="NCBI Taxonomy" id="1404768"/>
    <lineage>
        <taxon>Bacteria</taxon>
        <taxon>Pseudomonadati</taxon>
        <taxon>Pseudomonadota</taxon>
        <taxon>Alphaproteobacteria</taxon>
        <taxon>Hyphomicrobiales</taxon>
        <taxon>Nitrobacteraceae</taxon>
        <taxon>Bradyrhizobium</taxon>
    </lineage>
</organism>
<evidence type="ECO:0000256" key="3">
    <source>
        <dbReference type="ARBA" id="ARBA00022559"/>
    </source>
</evidence>
<evidence type="ECO:0000256" key="2">
    <source>
        <dbReference type="ARBA" id="ARBA00013017"/>
    </source>
</evidence>
<keyword evidence="14" id="KW-1185">Reference proteome</keyword>
<dbReference type="CDD" id="cd02970">
    <property type="entry name" value="PRX_like2"/>
    <property type="match status" value="1"/>
</dbReference>
<reference evidence="13 14" key="2">
    <citation type="journal article" date="2019" name="Int. J. Syst. Evol. Microbiol.">
        <title>Description and complete genome sequence of Bradyrhizobium amphicarpaeae sp. nov., harbouring photosystem and nitrogen-fixation genes.</title>
        <authorList>
            <person name="Bromfield E.S.P."/>
            <person name="Cloutier S."/>
            <person name="Nguyen H.D.T."/>
        </authorList>
    </citation>
    <scope>NUCLEOTIDE SEQUENCE [LARGE SCALE GENOMIC DNA]</scope>
    <source>
        <strain evidence="13 14">39S1MB</strain>
    </source>
</reference>
<dbReference type="GO" id="GO:0045454">
    <property type="term" value="P:cell redox homeostasis"/>
    <property type="evidence" value="ECO:0007669"/>
    <property type="project" value="TreeGrafter"/>
</dbReference>
<keyword evidence="7" id="KW-0676">Redox-active center</keyword>
<dbReference type="InterPro" id="IPR050924">
    <property type="entry name" value="Peroxiredoxin_BCP/PrxQ"/>
</dbReference>
<dbReference type="EC" id="1.11.1.24" evidence="2"/>
<feature type="domain" description="Thioredoxin" evidence="12">
    <location>
        <begin position="41"/>
        <end position="214"/>
    </location>
</feature>
<comment type="similarity">
    <text evidence="9">Belongs to the peroxiredoxin family. BCP/PrxQ subfamily.</text>
</comment>
<evidence type="ECO:0000256" key="4">
    <source>
        <dbReference type="ARBA" id="ARBA00022862"/>
    </source>
</evidence>
<dbReference type="InterPro" id="IPR013766">
    <property type="entry name" value="Thioredoxin_domain"/>
</dbReference>
<name>A0A2U8Q381_9BRAD</name>
<dbReference type="Proteomes" id="UP000215884">
    <property type="component" value="Chromosome"/>
</dbReference>
<dbReference type="Pfam" id="PF00578">
    <property type="entry name" value="AhpC-TSA"/>
    <property type="match status" value="1"/>
</dbReference>
<keyword evidence="4" id="KW-0049">Antioxidant</keyword>
<comment type="catalytic activity">
    <reaction evidence="11">
        <text>a hydroperoxide + [thioredoxin]-dithiol = an alcohol + [thioredoxin]-disulfide + H2O</text>
        <dbReference type="Rhea" id="RHEA:62620"/>
        <dbReference type="Rhea" id="RHEA-COMP:10698"/>
        <dbReference type="Rhea" id="RHEA-COMP:10700"/>
        <dbReference type="ChEBI" id="CHEBI:15377"/>
        <dbReference type="ChEBI" id="CHEBI:29950"/>
        <dbReference type="ChEBI" id="CHEBI:30879"/>
        <dbReference type="ChEBI" id="CHEBI:35924"/>
        <dbReference type="ChEBI" id="CHEBI:50058"/>
        <dbReference type="EC" id="1.11.1.24"/>
    </reaction>
</comment>
<protein>
    <recommendedName>
        <fullName evidence="2">thioredoxin-dependent peroxiredoxin</fullName>
        <ecNumber evidence="2">1.11.1.24</ecNumber>
    </recommendedName>
    <alternativeName>
        <fullName evidence="8">Thioredoxin peroxidase</fullName>
    </alternativeName>
    <alternativeName>
        <fullName evidence="10">Thioredoxin-dependent peroxiredoxin Bcp</fullName>
    </alternativeName>
</protein>
<dbReference type="RefSeq" id="WP_094890661.1">
    <property type="nucleotide sequence ID" value="NZ_CP029426.2"/>
</dbReference>
<dbReference type="PROSITE" id="PS51352">
    <property type="entry name" value="THIOREDOXIN_2"/>
    <property type="match status" value="1"/>
</dbReference>
<evidence type="ECO:0000256" key="6">
    <source>
        <dbReference type="ARBA" id="ARBA00023157"/>
    </source>
</evidence>
<keyword evidence="5" id="KW-0560">Oxidoreductase</keyword>
<evidence type="ECO:0000256" key="5">
    <source>
        <dbReference type="ARBA" id="ARBA00023002"/>
    </source>
</evidence>
<evidence type="ECO:0000256" key="11">
    <source>
        <dbReference type="ARBA" id="ARBA00049091"/>
    </source>
</evidence>
<evidence type="ECO:0000256" key="1">
    <source>
        <dbReference type="ARBA" id="ARBA00003330"/>
    </source>
</evidence>
<keyword evidence="3" id="KW-0575">Peroxidase</keyword>
<accession>A0A2U8Q381</accession>
<dbReference type="PANTHER" id="PTHR42801:SF7">
    <property type="entry name" value="SLL1159 PROTEIN"/>
    <property type="match status" value="1"/>
</dbReference>
<dbReference type="InterPro" id="IPR036249">
    <property type="entry name" value="Thioredoxin-like_sf"/>
</dbReference>
<comment type="function">
    <text evidence="1">Thiol-specific peroxidase that catalyzes the reduction of hydrogen peroxide and organic hydroperoxides to water and alcohols, respectively. Plays a role in cell protection against oxidative stress by detoxifying peroxides and as sensor of hydrogen peroxide-mediated signaling events.</text>
</comment>
<dbReference type="AlphaFoldDB" id="A0A2U8Q381"/>
<dbReference type="Gene3D" id="3.40.30.10">
    <property type="entry name" value="Glutaredoxin"/>
    <property type="match status" value="1"/>
</dbReference>
<keyword evidence="6" id="KW-1015">Disulfide bond</keyword>
<evidence type="ECO:0000256" key="7">
    <source>
        <dbReference type="ARBA" id="ARBA00023284"/>
    </source>
</evidence>
<dbReference type="InterPro" id="IPR000866">
    <property type="entry name" value="AhpC/TSA"/>
</dbReference>
<dbReference type="OrthoDB" id="9809746at2"/>
<evidence type="ECO:0000256" key="8">
    <source>
        <dbReference type="ARBA" id="ARBA00032824"/>
    </source>
</evidence>
<proteinExistence type="inferred from homology"/>
<evidence type="ECO:0000259" key="12">
    <source>
        <dbReference type="PROSITE" id="PS51352"/>
    </source>
</evidence>
<gene>
    <name evidence="13" type="ORF">CIT40_09380</name>
</gene>
<sequence length="216" mass="23146">MSLQTELDTFKTSWLERVGAETAKLVDDDNAALQSLADRALKAGAQFPQRQLPNQIGGTTDLGALIASGPLVVTFYRGGWCPYCNLELRAFQKALPEITALGARLVAISPETADNTLTTAEKNALSFDVLSDTGGALADALGIRFQLSPAIKALYQKFGHDLPTRNGDGQWSLPMPASYVIEKGGRIALANVDPDYRNRMDPALALSALRKLAIAS</sequence>
<reference evidence="13 14" key="1">
    <citation type="journal article" date="2017" name="Syst. Appl. Microbiol.">
        <title>Soybeans inoculated with root zone soils of Canadian native legumes harbour diverse and novel Bradyrhizobium spp. that possess agricultural potential.</title>
        <authorList>
            <person name="Bromfield E.S.P."/>
            <person name="Cloutier S."/>
            <person name="Tambong J.T."/>
            <person name="Tran Thi T.V."/>
        </authorList>
    </citation>
    <scope>NUCLEOTIDE SEQUENCE [LARGE SCALE GENOMIC DNA]</scope>
    <source>
        <strain evidence="13 14">39S1MB</strain>
    </source>
</reference>
<evidence type="ECO:0000256" key="9">
    <source>
        <dbReference type="ARBA" id="ARBA00038489"/>
    </source>
</evidence>